<protein>
    <recommendedName>
        <fullName evidence="3">RiboL-PSP-HEPN domain-containing protein</fullName>
    </recommendedName>
</protein>
<reference evidence="2" key="1">
    <citation type="submission" date="2016-11" db="EMBL/GenBank/DDBJ databases">
        <authorList>
            <person name="Varghese N."/>
            <person name="Submissions S."/>
        </authorList>
    </citation>
    <scope>NUCLEOTIDE SEQUENCE [LARGE SCALE GENOMIC DNA]</scope>
    <source>
        <strain evidence="2">UWOS</strain>
    </source>
</reference>
<accession>A0A1M6W1B3</accession>
<dbReference type="AlphaFoldDB" id="A0A1M6W1B3"/>
<sequence length="213" mass="24368">MKTAWNEFKNNIEDVKKIGAVYTQLVDIAPLMKEDLADLLRTQLVNAISAFDRLLHEYVRIGLLRQLSGLAPLKKITKNFMIDSDSFLSLMNLGTSPQDLVTKQRIIESRINYVLKFMTFQDPKKISEALSYIWDEEHKWQTLATELGKRQEDVISQLKLYVDRRNMIVHEADYDMAIPGRRPISSSIAQDCISFIYSLARQISIDAAGLSGI</sequence>
<evidence type="ECO:0008006" key="3">
    <source>
        <dbReference type="Google" id="ProtNLM"/>
    </source>
</evidence>
<name>A0A1M6W1B3_9BACT</name>
<evidence type="ECO:0000313" key="1">
    <source>
        <dbReference type="EMBL" id="SHK87581.1"/>
    </source>
</evidence>
<dbReference type="RefSeq" id="WP_073305031.1">
    <property type="nucleotide sequence ID" value="NZ_FRAW01000021.1"/>
</dbReference>
<evidence type="ECO:0000313" key="2">
    <source>
        <dbReference type="Proteomes" id="UP000184275"/>
    </source>
</evidence>
<dbReference type="Proteomes" id="UP000184275">
    <property type="component" value="Unassembled WGS sequence"/>
</dbReference>
<organism evidence="1 2">
    <name type="scientific">Fibrobacter intestinalis</name>
    <dbReference type="NCBI Taxonomy" id="28122"/>
    <lineage>
        <taxon>Bacteria</taxon>
        <taxon>Pseudomonadati</taxon>
        <taxon>Fibrobacterota</taxon>
        <taxon>Fibrobacteria</taxon>
        <taxon>Fibrobacterales</taxon>
        <taxon>Fibrobacteraceae</taxon>
        <taxon>Fibrobacter</taxon>
    </lineage>
</organism>
<dbReference type="EMBL" id="FRAW01000021">
    <property type="protein sequence ID" value="SHK87581.1"/>
    <property type="molecule type" value="Genomic_DNA"/>
</dbReference>
<gene>
    <name evidence="1" type="ORF">SAMN05720469_12150</name>
</gene>
<proteinExistence type="predicted"/>
<keyword evidence="2" id="KW-1185">Reference proteome</keyword>